<accession>A0ABZ2YUP6</accession>
<dbReference type="EMBL" id="CP149822">
    <property type="protein sequence ID" value="WZN43461.1"/>
    <property type="molecule type" value="Genomic_DNA"/>
</dbReference>
<dbReference type="Proteomes" id="UP001485459">
    <property type="component" value="Chromosome"/>
</dbReference>
<dbReference type="RefSeq" id="WP_341838270.1">
    <property type="nucleotide sequence ID" value="NZ_CP149822.1"/>
</dbReference>
<keyword evidence="3" id="KW-1185">Reference proteome</keyword>
<evidence type="ECO:0000313" key="2">
    <source>
        <dbReference type="EMBL" id="WZN43461.1"/>
    </source>
</evidence>
<reference evidence="3" key="1">
    <citation type="submission" date="2024-03" db="EMBL/GenBank/DDBJ databases">
        <title>Chitinophaga horti sp. nov., isolated from garden soil.</title>
        <authorList>
            <person name="Lee D.S."/>
            <person name="Han D.M."/>
            <person name="Baek J.H."/>
            <person name="Choi D.G."/>
            <person name="Jeon J.H."/>
            <person name="Jeon C.O."/>
        </authorList>
    </citation>
    <scope>NUCLEOTIDE SEQUENCE [LARGE SCALE GENOMIC DNA]</scope>
    <source>
        <strain evidence="3">GPA1</strain>
    </source>
</reference>
<organism evidence="2 3">
    <name type="scientific">Chitinophaga pollutisoli</name>
    <dbReference type="NCBI Taxonomy" id="3133966"/>
    <lineage>
        <taxon>Bacteria</taxon>
        <taxon>Pseudomonadati</taxon>
        <taxon>Bacteroidota</taxon>
        <taxon>Chitinophagia</taxon>
        <taxon>Chitinophagales</taxon>
        <taxon>Chitinophagaceae</taxon>
        <taxon>Chitinophaga</taxon>
    </lineage>
</organism>
<gene>
    <name evidence="2" type="ORF">WJU16_10510</name>
</gene>
<name>A0ABZ2YUP6_9BACT</name>
<evidence type="ECO:0000313" key="3">
    <source>
        <dbReference type="Proteomes" id="UP001485459"/>
    </source>
</evidence>
<proteinExistence type="predicted"/>
<protein>
    <submittedName>
        <fullName evidence="2">Uncharacterized protein</fullName>
    </submittedName>
</protein>
<evidence type="ECO:0000256" key="1">
    <source>
        <dbReference type="SAM" id="MobiDB-lite"/>
    </source>
</evidence>
<sequence>MPAPPRPKSPVAIQCPEPAKTTRTAPDAAHLTPHAARELLSRKALQGPPQYTYHDRHPASAVPLPAPLLHDARIPQTHKAIKALYRRIYPEQLPGLPFKPATKG</sequence>
<feature type="region of interest" description="Disordered" evidence="1">
    <location>
        <begin position="1"/>
        <end position="28"/>
    </location>
</feature>